<dbReference type="AlphaFoldDB" id="A0A9E7FG45"/>
<name>A0A9E7FG45_9LILI</name>
<dbReference type="Proteomes" id="UP001055439">
    <property type="component" value="Chromosome 4"/>
</dbReference>
<organism evidence="1 2">
    <name type="scientific">Musa troglodytarum</name>
    <name type="common">fe'i banana</name>
    <dbReference type="NCBI Taxonomy" id="320322"/>
    <lineage>
        <taxon>Eukaryota</taxon>
        <taxon>Viridiplantae</taxon>
        <taxon>Streptophyta</taxon>
        <taxon>Embryophyta</taxon>
        <taxon>Tracheophyta</taxon>
        <taxon>Spermatophyta</taxon>
        <taxon>Magnoliopsida</taxon>
        <taxon>Liliopsida</taxon>
        <taxon>Zingiberales</taxon>
        <taxon>Musaceae</taxon>
        <taxon>Musa</taxon>
    </lineage>
</organism>
<dbReference type="OrthoDB" id="7777654at2759"/>
<gene>
    <name evidence="1" type="ORF">MUK42_36897</name>
</gene>
<evidence type="ECO:0000313" key="2">
    <source>
        <dbReference type="Proteomes" id="UP001055439"/>
    </source>
</evidence>
<keyword evidence="2" id="KW-1185">Reference proteome</keyword>
<accession>A0A9E7FG45</accession>
<evidence type="ECO:0000313" key="1">
    <source>
        <dbReference type="EMBL" id="URD94910.1"/>
    </source>
</evidence>
<dbReference type="EMBL" id="CP097506">
    <property type="protein sequence ID" value="URD94910.1"/>
    <property type="molecule type" value="Genomic_DNA"/>
</dbReference>
<protein>
    <submittedName>
        <fullName evidence="1">Uncharacterized protein</fullName>
    </submittedName>
</protein>
<reference evidence="1" key="1">
    <citation type="submission" date="2022-05" db="EMBL/GenBank/DDBJ databases">
        <title>The Musa troglodytarum L. genome provides insights into the mechanism of non-climacteric behaviour and enrichment of carotenoids.</title>
        <authorList>
            <person name="Wang J."/>
        </authorList>
    </citation>
    <scope>NUCLEOTIDE SEQUENCE</scope>
    <source>
        <tissue evidence="1">Leaf</tissue>
    </source>
</reference>
<sequence>MPAPPFRHPANWRWRGEARPEASSEAPLALHPCLDGRYLLLGPDSDLNHPDIAMFSKKDALALNPFAY</sequence>
<proteinExistence type="predicted"/>